<comment type="subcellular location">
    <subcellularLocation>
        <location evidence="2">Cytoplasm</location>
    </subcellularLocation>
</comment>
<evidence type="ECO:0000256" key="2">
    <source>
        <dbReference type="ARBA" id="ARBA00004496"/>
    </source>
</evidence>
<evidence type="ECO:0000256" key="1">
    <source>
        <dbReference type="ARBA" id="ARBA00000971"/>
    </source>
</evidence>
<comment type="similarity">
    <text evidence="3 9">Belongs to the FKBP-type PPIase family.</text>
</comment>
<keyword evidence="6" id="KW-0143">Chaperone</keyword>
<evidence type="ECO:0000256" key="8">
    <source>
        <dbReference type="PROSITE-ProRule" id="PRU00277"/>
    </source>
</evidence>
<dbReference type="SUPFAM" id="SSF54534">
    <property type="entry name" value="FKBP-like"/>
    <property type="match status" value="1"/>
</dbReference>
<dbReference type="EMBL" id="CP003378">
    <property type="protein sequence ID" value="AFZ71166.1"/>
    <property type="molecule type" value="Genomic_DNA"/>
</dbReference>
<name>L0ABD3_CALLD</name>
<comment type="catalytic activity">
    <reaction evidence="1 8 9">
        <text>[protein]-peptidylproline (omega=180) = [protein]-peptidylproline (omega=0)</text>
        <dbReference type="Rhea" id="RHEA:16237"/>
        <dbReference type="Rhea" id="RHEA-COMP:10747"/>
        <dbReference type="Rhea" id="RHEA-COMP:10748"/>
        <dbReference type="ChEBI" id="CHEBI:83833"/>
        <dbReference type="ChEBI" id="CHEBI:83834"/>
        <dbReference type="EC" id="5.2.1.8"/>
    </reaction>
</comment>
<evidence type="ECO:0000256" key="7">
    <source>
        <dbReference type="ARBA" id="ARBA00023235"/>
    </source>
</evidence>
<evidence type="ECO:0000256" key="10">
    <source>
        <dbReference type="SAM" id="MobiDB-lite"/>
    </source>
</evidence>
<keyword evidence="13" id="KW-1185">Reference proteome</keyword>
<dbReference type="RefSeq" id="WP_015233063.1">
    <property type="nucleotide sequence ID" value="NC_019791.1"/>
</dbReference>
<accession>L0ABD3</accession>
<dbReference type="InterPro" id="IPR001179">
    <property type="entry name" value="PPIase_FKBP_dom"/>
</dbReference>
<dbReference type="InParanoid" id="L0ABD3"/>
<organism evidence="12 13">
    <name type="scientific">Caldisphaera lagunensis (strain DSM 15908 / JCM 11604 / ANMR 0165 / IC-154)</name>
    <dbReference type="NCBI Taxonomy" id="1056495"/>
    <lineage>
        <taxon>Archaea</taxon>
        <taxon>Thermoproteota</taxon>
        <taxon>Thermoprotei</taxon>
        <taxon>Acidilobales</taxon>
        <taxon>Caldisphaeraceae</taxon>
        <taxon>Caldisphaera</taxon>
    </lineage>
</organism>
<protein>
    <recommendedName>
        <fullName evidence="9">Peptidyl-prolyl cis-trans isomerase</fullName>
        <ecNumber evidence="9">5.2.1.8</ecNumber>
    </recommendedName>
</protein>
<evidence type="ECO:0000256" key="4">
    <source>
        <dbReference type="ARBA" id="ARBA00022490"/>
    </source>
</evidence>
<reference evidence="13" key="1">
    <citation type="submission" date="2012-03" db="EMBL/GenBank/DDBJ databases">
        <title>Complete genome of Caldisphaera lagunensis DSM 15908.</title>
        <authorList>
            <person name="Lucas S."/>
            <person name="Copeland A."/>
            <person name="Lapidus A."/>
            <person name="Glavina del Rio T."/>
            <person name="Dalin E."/>
            <person name="Tice H."/>
            <person name="Bruce D."/>
            <person name="Goodwin L."/>
            <person name="Pitluck S."/>
            <person name="Peters L."/>
            <person name="Mikhailova N."/>
            <person name="Teshima H."/>
            <person name="Kyrpides N."/>
            <person name="Mavromatis K."/>
            <person name="Ivanova N."/>
            <person name="Brettin T."/>
            <person name="Detter J.C."/>
            <person name="Han C."/>
            <person name="Larimer F."/>
            <person name="Land M."/>
            <person name="Hauser L."/>
            <person name="Markowitz V."/>
            <person name="Cheng J.-F."/>
            <person name="Hugenholtz P."/>
            <person name="Woyke T."/>
            <person name="Wu D."/>
            <person name="Spring S."/>
            <person name="Schroeder M."/>
            <person name="Brambilla E."/>
            <person name="Klenk H.-P."/>
            <person name="Eisen J.A."/>
        </authorList>
    </citation>
    <scope>NUCLEOTIDE SEQUENCE [LARGE SCALE GENOMIC DNA]</scope>
    <source>
        <strain evidence="13">DSM 15908 / JCM 11604 / IC-154</strain>
    </source>
</reference>
<dbReference type="InterPro" id="IPR046357">
    <property type="entry name" value="PPIase_dom_sf"/>
</dbReference>
<evidence type="ECO:0000259" key="11">
    <source>
        <dbReference type="PROSITE" id="PS50059"/>
    </source>
</evidence>
<dbReference type="InterPro" id="IPR048261">
    <property type="entry name" value="SlpA/SlyD-like_ins_sf"/>
</dbReference>
<dbReference type="GO" id="GO:0005737">
    <property type="term" value="C:cytoplasm"/>
    <property type="evidence" value="ECO:0007669"/>
    <property type="project" value="UniProtKB-SubCell"/>
</dbReference>
<dbReference type="Pfam" id="PF00254">
    <property type="entry name" value="FKBP_C"/>
    <property type="match status" value="1"/>
</dbReference>
<dbReference type="GO" id="GO:0042026">
    <property type="term" value="P:protein refolding"/>
    <property type="evidence" value="ECO:0007669"/>
    <property type="project" value="UniProtKB-ARBA"/>
</dbReference>
<sequence>MVFNDGDFVLINYTIKVKNGDNYLVQETTYEDVAKQSNIYDANKKYGPYLIVIGKSTLIAAVNEAIKEMQPGEKKEIKADPSKAYGERREELVIRVPIKQLKRYNIPLRIGQQVEIGGRIGIIERIAERFAYIDFNHPLAGKELLIDLEVVKKIEDFNEKVRYLVERWLGIPGNDIEVSGNQNIINIGLPVKAIYINDLDSKLQLLVGDLYQYIKPEEVNLNIKVNTKEIQSEEKAKEGQEAKEQEAKPQEEKVAEENAK</sequence>
<keyword evidence="5 8" id="KW-0697">Rotamase</keyword>
<dbReference type="EC" id="5.2.1.8" evidence="9"/>
<dbReference type="GO" id="GO:0003755">
    <property type="term" value="F:peptidyl-prolyl cis-trans isomerase activity"/>
    <property type="evidence" value="ECO:0007669"/>
    <property type="project" value="UniProtKB-UniRule"/>
</dbReference>
<keyword evidence="7 8" id="KW-0413">Isomerase</keyword>
<evidence type="ECO:0000256" key="5">
    <source>
        <dbReference type="ARBA" id="ARBA00023110"/>
    </source>
</evidence>
<dbReference type="KEGG" id="clg:Calag_1462"/>
<evidence type="ECO:0000313" key="12">
    <source>
        <dbReference type="EMBL" id="AFZ71166.1"/>
    </source>
</evidence>
<dbReference type="Proteomes" id="UP000010469">
    <property type="component" value="Chromosome"/>
</dbReference>
<feature type="region of interest" description="Disordered" evidence="10">
    <location>
        <begin position="232"/>
        <end position="260"/>
    </location>
</feature>
<dbReference type="PANTHER" id="PTHR47861:SF3">
    <property type="entry name" value="FKBP-TYPE PEPTIDYL-PROLYL CIS-TRANS ISOMERASE SLYD"/>
    <property type="match status" value="1"/>
</dbReference>
<feature type="domain" description="PPIase FKBP-type" evidence="11">
    <location>
        <begin position="6"/>
        <end position="112"/>
    </location>
</feature>
<gene>
    <name evidence="12" type="ordered locus">Calag_1462</name>
</gene>
<proteinExistence type="inferred from homology"/>
<dbReference type="OrthoDB" id="8615at2157"/>
<dbReference type="GeneID" id="14212722"/>
<dbReference type="HOGENOM" id="CLU_073526_1_0_2"/>
<evidence type="ECO:0000256" key="9">
    <source>
        <dbReference type="RuleBase" id="RU003915"/>
    </source>
</evidence>
<dbReference type="eggNOG" id="arCOG00980">
    <property type="taxonomic scope" value="Archaea"/>
</dbReference>
<dbReference type="Gene3D" id="3.10.50.40">
    <property type="match status" value="1"/>
</dbReference>
<evidence type="ECO:0000256" key="3">
    <source>
        <dbReference type="ARBA" id="ARBA00006577"/>
    </source>
</evidence>
<dbReference type="PANTHER" id="PTHR47861">
    <property type="entry name" value="FKBP-TYPE PEPTIDYL-PROLYL CIS-TRANS ISOMERASE SLYD"/>
    <property type="match status" value="1"/>
</dbReference>
<evidence type="ECO:0000313" key="13">
    <source>
        <dbReference type="Proteomes" id="UP000010469"/>
    </source>
</evidence>
<evidence type="ECO:0000256" key="6">
    <source>
        <dbReference type="ARBA" id="ARBA00023186"/>
    </source>
</evidence>
<dbReference type="STRING" id="1056495.Calag_1462"/>
<keyword evidence="4" id="KW-0963">Cytoplasm</keyword>
<dbReference type="AlphaFoldDB" id="L0ABD3"/>
<dbReference type="Gene3D" id="2.40.10.330">
    <property type="match status" value="1"/>
</dbReference>
<dbReference type="PROSITE" id="PS50059">
    <property type="entry name" value="FKBP_PPIASE"/>
    <property type="match status" value="1"/>
</dbReference>